<comment type="similarity">
    <text evidence="1">Belongs to the glycine N-acyltransferase family.</text>
</comment>
<evidence type="ECO:0000313" key="4">
    <source>
        <dbReference type="Proteomes" id="UP000736164"/>
    </source>
</evidence>
<feature type="domain" description="N-acetyltransferase" evidence="2">
    <location>
        <begin position="146"/>
        <end position="299"/>
    </location>
</feature>
<dbReference type="InterPro" id="IPR013653">
    <property type="entry name" value="GCN5-like_dom"/>
</dbReference>
<dbReference type="InterPro" id="IPR016181">
    <property type="entry name" value="Acyl_CoA_acyltransferase"/>
</dbReference>
<dbReference type="EC" id="2.3.1.-" evidence="1"/>
<dbReference type="PANTHER" id="PTHR15298">
    <property type="entry name" value="L-COA N-ACYLTRANSFERASE-RELATED"/>
    <property type="match status" value="1"/>
</dbReference>
<dbReference type="InterPro" id="IPR015938">
    <property type="entry name" value="Glycine_N-acyltransferase_N"/>
</dbReference>
<sequence>MTSCPSCDPVSYTIELCNKMAVLESEQLQIAEGILRQFLPESLKVYGCLFNINRGKPHNIEVIADSWPDFKVILCRPKRQGVLDREGDFNIHSIFSRDKESLGKLLQRPGVIDWSRFSLLAGVDLNHLDVVKDLALSRNVPARTQTVVYVMTLEDSSQLRQLPEHSDARCRLARLSPSHAELVNANWSFGGDRNSYNSVLNYISHNPSLCVLDERGKPISWILMYQHCALGLLYTLPDHRRQGHARLLVTEMSRQLLEQGYPVYCFVEEENRISYQLFTSLGFRHKPDYRAVWFQLSLRQQAGSSGAPAL</sequence>
<evidence type="ECO:0000259" key="2">
    <source>
        <dbReference type="PROSITE" id="PS51186"/>
    </source>
</evidence>
<dbReference type="InterPro" id="IPR000182">
    <property type="entry name" value="GNAT_dom"/>
</dbReference>
<organism evidence="3 4">
    <name type="scientific">Atractosteus spatula</name>
    <name type="common">Alligator gar</name>
    <name type="synonym">Lepisosteus spatula</name>
    <dbReference type="NCBI Taxonomy" id="7917"/>
    <lineage>
        <taxon>Eukaryota</taxon>
        <taxon>Metazoa</taxon>
        <taxon>Chordata</taxon>
        <taxon>Craniata</taxon>
        <taxon>Vertebrata</taxon>
        <taxon>Euteleostomi</taxon>
        <taxon>Actinopterygii</taxon>
        <taxon>Neopterygii</taxon>
        <taxon>Holostei</taxon>
        <taxon>Semionotiformes</taxon>
        <taxon>Lepisosteidae</taxon>
        <taxon>Atractosteus</taxon>
    </lineage>
</organism>
<dbReference type="Pfam" id="PF06021">
    <property type="entry name" value="Gly_acyl_tr_N"/>
    <property type="match status" value="1"/>
</dbReference>
<reference evidence="3" key="1">
    <citation type="journal article" date="2021" name="Cell">
        <title>Tracing the genetic footprints of vertebrate landing in non-teleost ray-finned fishes.</title>
        <authorList>
            <person name="Bi X."/>
            <person name="Wang K."/>
            <person name="Yang L."/>
            <person name="Pan H."/>
            <person name="Jiang H."/>
            <person name="Wei Q."/>
            <person name="Fang M."/>
            <person name="Yu H."/>
            <person name="Zhu C."/>
            <person name="Cai Y."/>
            <person name="He Y."/>
            <person name="Gan X."/>
            <person name="Zeng H."/>
            <person name="Yu D."/>
            <person name="Zhu Y."/>
            <person name="Jiang H."/>
            <person name="Qiu Q."/>
            <person name="Yang H."/>
            <person name="Zhang Y.E."/>
            <person name="Wang W."/>
            <person name="Zhu M."/>
            <person name="He S."/>
            <person name="Zhang G."/>
        </authorList>
    </citation>
    <scope>NUCLEOTIDE SEQUENCE</scope>
    <source>
        <strain evidence="3">Allg_001</strain>
    </source>
</reference>
<dbReference type="GO" id="GO:0047961">
    <property type="term" value="F:glycine N-acyltransferase activity"/>
    <property type="evidence" value="ECO:0007669"/>
    <property type="project" value="InterPro"/>
</dbReference>
<dbReference type="PANTHER" id="PTHR15298:SF19">
    <property type="entry name" value="GLYCINE N-ACYLTRANSFERASE-LIKE PROTEIN"/>
    <property type="match status" value="1"/>
</dbReference>
<accession>A0A8J7P2L5</accession>
<dbReference type="Proteomes" id="UP000736164">
    <property type="component" value="Unassembled WGS sequence"/>
</dbReference>
<dbReference type="AlphaFoldDB" id="A0A8J7P2L5"/>
<dbReference type="Gene3D" id="3.40.630.30">
    <property type="match status" value="1"/>
</dbReference>
<dbReference type="SUPFAM" id="SSF55729">
    <property type="entry name" value="Acyl-CoA N-acyltransferases (Nat)"/>
    <property type="match status" value="1"/>
</dbReference>
<comment type="caution">
    <text evidence="3">The sequence shown here is derived from an EMBL/GenBank/DDBJ whole genome shotgun (WGS) entry which is preliminary data.</text>
</comment>
<dbReference type="InterPro" id="IPR010313">
    <property type="entry name" value="Glycine_N-acyltransferase"/>
</dbReference>
<dbReference type="PROSITE" id="PS51186">
    <property type="entry name" value="GNAT"/>
    <property type="match status" value="1"/>
</dbReference>
<name>A0A8J7P2L5_ATRSP</name>
<protein>
    <recommendedName>
        <fullName evidence="1">Glycine N-acyltransferase-like protein</fullName>
        <ecNumber evidence="1">2.3.1.-</ecNumber>
    </recommendedName>
</protein>
<keyword evidence="4" id="KW-1185">Reference proteome</keyword>
<dbReference type="GO" id="GO:0005739">
    <property type="term" value="C:mitochondrion"/>
    <property type="evidence" value="ECO:0007669"/>
    <property type="project" value="InterPro"/>
</dbReference>
<keyword evidence="1" id="KW-0012">Acyltransferase</keyword>
<dbReference type="Pfam" id="PF08445">
    <property type="entry name" value="FR47"/>
    <property type="match status" value="1"/>
</dbReference>
<feature type="non-terminal residue" evidence="3">
    <location>
        <position position="1"/>
    </location>
</feature>
<proteinExistence type="inferred from homology"/>
<gene>
    <name evidence="3" type="primary">Glyatl3_1</name>
    <name evidence="3" type="ORF">GTO95_0017690</name>
</gene>
<feature type="non-terminal residue" evidence="3">
    <location>
        <position position="310"/>
    </location>
</feature>
<dbReference type="CDD" id="cd04301">
    <property type="entry name" value="NAT_SF"/>
    <property type="match status" value="1"/>
</dbReference>
<evidence type="ECO:0000256" key="1">
    <source>
        <dbReference type="RuleBase" id="RU368002"/>
    </source>
</evidence>
<dbReference type="EMBL" id="JAAWVO010068782">
    <property type="protein sequence ID" value="MBN3324110.1"/>
    <property type="molecule type" value="Genomic_DNA"/>
</dbReference>
<keyword evidence="1" id="KW-0808">Transferase</keyword>
<evidence type="ECO:0000313" key="3">
    <source>
        <dbReference type="EMBL" id="MBN3324110.1"/>
    </source>
</evidence>